<feature type="region of interest" description="Disordered" evidence="13">
    <location>
        <begin position="1"/>
        <end position="73"/>
    </location>
</feature>
<evidence type="ECO:0000256" key="2">
    <source>
        <dbReference type="ARBA" id="ARBA00004687"/>
    </source>
</evidence>
<dbReference type="GO" id="GO:0005789">
    <property type="term" value="C:endoplasmic reticulum membrane"/>
    <property type="evidence" value="ECO:0007669"/>
    <property type="project" value="UniProtKB-SubCell"/>
</dbReference>
<comment type="subcellular location">
    <subcellularLocation>
        <location evidence="1 12">Endoplasmic reticulum membrane</location>
        <topology evidence="1 12">Multi-pass membrane protein</topology>
    </subcellularLocation>
</comment>
<sequence length="789" mass="89986">MSGSYRRRKAPGSASLLKWLSTSSSPSSSSPPSVSSVPSSPSSLRPQPPPPPRRPSPPPTRRPAPPPPSSPSTTPRFSYLSHIFLYLVAFRLLNALILRTFFQPDEFFQSLEPAWQAAFGEDRGAWITWEWRHQLRSSIHPLLFAALYSVTDFSARLVHFSPAIRADLLIAVPKVAQAIISATGDLYTWKLAQSVYGRRSPDAWATLALTVLSPWQWFCSTRTLSNCLETTITIVALSLWPWEWSYLPSSQAKSRRTSRTASKPTERDSNIDGAFIFRLRQCLLLAAVACILRPTNVLIWISIGSVAWLQSTWRERKILCREVILCGVSVLTLSSTLDRLFYGFWTFPPFRFLYFNIAQSLAVFYGKNDWHYYISQGYPLLLTTALPFTVVGIYRVLARSVSHGVNSQRSSVRTQLAAVCLIMPVALSLISHKEVRFIYPLLPLLHILTAPTLVDFFLPAVSSPSRAYMPRRLSLIFLLLVNITIALYTTVYHASGAIGVLSYLRNQQQVHALASPGAAQQGITAGFLMPCHSTPWRSHLVHPNIHAWALSCEPPVDMSEKQKAVYVDEADQFYNNPSQFLRGNMRGGLWHVPRKPTYSSSKNLQVNPQAYQQSRPHEWPDYLIFFSPLEPTLRSLLRSSSYGECWRTWNTAWHDDSRRRGDIIVWCLDPTEQAAWRSVTQKRHVETRDRQFDRIMQTFKKEASGKQRISPWGRWMSSLRDGTRSFTWAWPWQSQKRTWLGIQLPAWKKSSWKLPVSWTWPSLPKLPKLPKLPNMSKKKTKSSSRDLWS</sequence>
<dbReference type="PANTHER" id="PTHR22760">
    <property type="entry name" value="GLYCOSYLTRANSFERASE"/>
    <property type="match status" value="1"/>
</dbReference>
<keyword evidence="6 14" id="KW-0808">Transferase</keyword>
<feature type="transmembrane region" description="Helical" evidence="12">
    <location>
        <begin position="437"/>
        <end position="461"/>
    </location>
</feature>
<dbReference type="InterPro" id="IPR005599">
    <property type="entry name" value="GPI_mannosylTrfase"/>
</dbReference>
<dbReference type="Pfam" id="PF03901">
    <property type="entry name" value="Glyco_transf_22"/>
    <property type="match status" value="1"/>
</dbReference>
<keyword evidence="15" id="KW-1185">Reference proteome</keyword>
<feature type="transmembrane region" description="Helical" evidence="12">
    <location>
        <begin position="410"/>
        <end position="431"/>
    </location>
</feature>
<dbReference type="OrthoDB" id="416834at2759"/>
<feature type="region of interest" description="Disordered" evidence="13">
    <location>
        <begin position="764"/>
        <end position="789"/>
    </location>
</feature>
<keyword evidence="4" id="KW-0337">GPI-anchor biosynthesis</keyword>
<reference evidence="14 15" key="1">
    <citation type="submission" date="2019-04" db="EMBL/GenBank/DDBJ databases">
        <title>Friends and foes A comparative genomics study of 23 Aspergillus species from section Flavi.</title>
        <authorList>
            <consortium name="DOE Joint Genome Institute"/>
            <person name="Kjaerbolling I."/>
            <person name="Vesth T."/>
            <person name="Frisvad J.C."/>
            <person name="Nybo J.L."/>
            <person name="Theobald S."/>
            <person name="Kildgaard S."/>
            <person name="Isbrandt T."/>
            <person name="Kuo A."/>
            <person name="Sato A."/>
            <person name="Lyhne E.K."/>
            <person name="Kogle M.E."/>
            <person name="Wiebenga A."/>
            <person name="Kun R.S."/>
            <person name="Lubbers R.J."/>
            <person name="Makela M.R."/>
            <person name="Barry K."/>
            <person name="Chovatia M."/>
            <person name="Clum A."/>
            <person name="Daum C."/>
            <person name="Haridas S."/>
            <person name="He G."/>
            <person name="LaButti K."/>
            <person name="Lipzen A."/>
            <person name="Mondo S."/>
            <person name="Riley R."/>
            <person name="Salamov A."/>
            <person name="Simmons B.A."/>
            <person name="Magnuson J.K."/>
            <person name="Henrissat B."/>
            <person name="Mortensen U.H."/>
            <person name="Larsen T.O."/>
            <person name="Devries R.P."/>
            <person name="Grigoriev I.V."/>
            <person name="Machida M."/>
            <person name="Baker S.E."/>
            <person name="Andersen M.R."/>
        </authorList>
    </citation>
    <scope>NUCLEOTIDE SEQUENCE [LARGE SCALE GENOMIC DNA]</scope>
    <source>
        <strain evidence="14 15">IBT 18842</strain>
    </source>
</reference>
<dbReference type="UniPathway" id="UPA00196"/>
<evidence type="ECO:0000313" key="14">
    <source>
        <dbReference type="EMBL" id="KAE8149252.1"/>
    </source>
</evidence>
<evidence type="ECO:0000256" key="5">
    <source>
        <dbReference type="ARBA" id="ARBA00022676"/>
    </source>
</evidence>
<feature type="compositionally biased region" description="Basic residues" evidence="13">
    <location>
        <begin position="1"/>
        <end position="10"/>
    </location>
</feature>
<keyword evidence="5 12" id="KW-0328">Glycosyltransferase</keyword>
<dbReference type="Proteomes" id="UP000325780">
    <property type="component" value="Unassembled WGS sequence"/>
</dbReference>
<keyword evidence="10 12" id="KW-0472">Membrane</keyword>
<evidence type="ECO:0000256" key="7">
    <source>
        <dbReference type="ARBA" id="ARBA00022692"/>
    </source>
</evidence>
<evidence type="ECO:0000256" key="4">
    <source>
        <dbReference type="ARBA" id="ARBA00022502"/>
    </source>
</evidence>
<dbReference type="PANTHER" id="PTHR22760:SF4">
    <property type="entry name" value="GPI MANNOSYLTRANSFERASE 3"/>
    <property type="match status" value="1"/>
</dbReference>
<protein>
    <recommendedName>
        <fullName evidence="12">Mannosyltransferase</fullName>
        <ecNumber evidence="12">2.4.1.-</ecNumber>
    </recommendedName>
</protein>
<evidence type="ECO:0000256" key="9">
    <source>
        <dbReference type="ARBA" id="ARBA00022989"/>
    </source>
</evidence>
<keyword evidence="9 12" id="KW-1133">Transmembrane helix</keyword>
<gene>
    <name evidence="14" type="ORF">BDV25DRAFT_4398</name>
</gene>
<feature type="compositionally biased region" description="Low complexity" evidence="13">
    <location>
        <begin position="21"/>
        <end position="45"/>
    </location>
</feature>
<feature type="transmembrane region" description="Helical" evidence="12">
    <location>
        <begin position="473"/>
        <end position="494"/>
    </location>
</feature>
<evidence type="ECO:0000256" key="11">
    <source>
        <dbReference type="ARBA" id="ARBA00024708"/>
    </source>
</evidence>
<evidence type="ECO:0000256" key="3">
    <source>
        <dbReference type="ARBA" id="ARBA00006065"/>
    </source>
</evidence>
<dbReference type="GO" id="GO:0000026">
    <property type="term" value="F:alpha-1,2-mannosyltransferase activity"/>
    <property type="evidence" value="ECO:0007669"/>
    <property type="project" value="TreeGrafter"/>
</dbReference>
<keyword evidence="8 12" id="KW-0256">Endoplasmic reticulum</keyword>
<evidence type="ECO:0000256" key="12">
    <source>
        <dbReference type="RuleBase" id="RU363075"/>
    </source>
</evidence>
<evidence type="ECO:0000256" key="13">
    <source>
        <dbReference type="SAM" id="MobiDB-lite"/>
    </source>
</evidence>
<keyword evidence="7 12" id="KW-0812">Transmembrane</keyword>
<feature type="transmembrane region" description="Helical" evidence="12">
    <location>
        <begin position="323"/>
        <end position="342"/>
    </location>
</feature>
<evidence type="ECO:0000256" key="8">
    <source>
        <dbReference type="ARBA" id="ARBA00022824"/>
    </source>
</evidence>
<dbReference type="EMBL" id="ML742129">
    <property type="protein sequence ID" value="KAE8149252.1"/>
    <property type="molecule type" value="Genomic_DNA"/>
</dbReference>
<proteinExistence type="inferred from homology"/>
<name>A0A5N6TSC1_ASPAV</name>
<evidence type="ECO:0000313" key="15">
    <source>
        <dbReference type="Proteomes" id="UP000325780"/>
    </source>
</evidence>
<dbReference type="GO" id="GO:0006506">
    <property type="term" value="P:GPI anchor biosynthetic process"/>
    <property type="evidence" value="ECO:0007669"/>
    <property type="project" value="UniProtKB-UniPathway"/>
</dbReference>
<feature type="compositionally biased region" description="Low complexity" evidence="13">
    <location>
        <begin position="764"/>
        <end position="775"/>
    </location>
</feature>
<dbReference type="EC" id="2.4.1.-" evidence="12"/>
<comment type="similarity">
    <text evidence="3">Belongs to the glycosyltransferase 22 family. PIGB subfamily.</text>
</comment>
<comment type="pathway">
    <text evidence="2">Glycolipid biosynthesis; glycosylphosphatidylinositol-anchor biosynthesis.</text>
</comment>
<comment type="function">
    <text evidence="11">Mannosyltransferase involved in glycosylphosphatidylinositol-anchor biosynthesis. Transfers the third mannose to Man2-GlcN-acyl-PI during GPI precursor assembly.</text>
</comment>
<organism evidence="14 15">
    <name type="scientific">Aspergillus avenaceus</name>
    <dbReference type="NCBI Taxonomy" id="36643"/>
    <lineage>
        <taxon>Eukaryota</taxon>
        <taxon>Fungi</taxon>
        <taxon>Dikarya</taxon>
        <taxon>Ascomycota</taxon>
        <taxon>Pezizomycotina</taxon>
        <taxon>Eurotiomycetes</taxon>
        <taxon>Eurotiomycetidae</taxon>
        <taxon>Eurotiales</taxon>
        <taxon>Aspergillaceae</taxon>
        <taxon>Aspergillus</taxon>
        <taxon>Aspergillus subgen. Circumdati</taxon>
    </lineage>
</organism>
<dbReference type="AlphaFoldDB" id="A0A5N6TSC1"/>
<feature type="compositionally biased region" description="Pro residues" evidence="13">
    <location>
        <begin position="46"/>
        <end position="70"/>
    </location>
</feature>
<feature type="transmembrane region" description="Helical" evidence="12">
    <location>
        <begin position="378"/>
        <end position="398"/>
    </location>
</feature>
<evidence type="ECO:0000256" key="1">
    <source>
        <dbReference type="ARBA" id="ARBA00004477"/>
    </source>
</evidence>
<accession>A0A5N6TSC1</accession>
<evidence type="ECO:0000256" key="10">
    <source>
        <dbReference type="ARBA" id="ARBA00023136"/>
    </source>
</evidence>
<evidence type="ECO:0000256" key="6">
    <source>
        <dbReference type="ARBA" id="ARBA00022679"/>
    </source>
</evidence>